<evidence type="ECO:0000256" key="1">
    <source>
        <dbReference type="SAM" id="SignalP"/>
    </source>
</evidence>
<name>A0AAE6YK74_9GAMM</name>
<dbReference type="Proteomes" id="UP000502004">
    <property type="component" value="Chromosome"/>
</dbReference>
<evidence type="ECO:0000313" key="2">
    <source>
        <dbReference type="EMBL" id="QIV96349.1"/>
    </source>
</evidence>
<feature type="signal peptide" evidence="1">
    <location>
        <begin position="1"/>
        <end position="18"/>
    </location>
</feature>
<feature type="chain" id="PRO_5041971080" evidence="1">
    <location>
        <begin position="19"/>
        <end position="191"/>
    </location>
</feature>
<dbReference type="RefSeq" id="WP_133942564.1">
    <property type="nucleotide sequence ID" value="NZ_CP038241.1"/>
</dbReference>
<gene>
    <name evidence="2" type="ORF">E4K63_05720</name>
</gene>
<organism evidence="2 3">
    <name type="scientific">Allofrancisella inopinata</name>
    <dbReference type="NCBI Taxonomy" id="1085647"/>
    <lineage>
        <taxon>Bacteria</taxon>
        <taxon>Pseudomonadati</taxon>
        <taxon>Pseudomonadota</taxon>
        <taxon>Gammaproteobacteria</taxon>
        <taxon>Thiotrichales</taxon>
        <taxon>Francisellaceae</taxon>
        <taxon>Allofrancisella</taxon>
    </lineage>
</organism>
<evidence type="ECO:0000313" key="3">
    <source>
        <dbReference type="Proteomes" id="UP000502004"/>
    </source>
</evidence>
<accession>A0AAE6YK74</accession>
<keyword evidence="3" id="KW-1185">Reference proteome</keyword>
<dbReference type="KEGG" id="aii:E4K63_05720"/>
<keyword evidence="1" id="KW-0732">Signal</keyword>
<protein>
    <submittedName>
        <fullName evidence="2">Uncharacterized protein</fullName>
    </submittedName>
</protein>
<proteinExistence type="predicted"/>
<sequence length="191" mass="21166">MKKLLLIFMLLFAGFAIGAGNKTSSEIAYITTSCPAHDLDCLKSIRNDIPNINFGMLFLNGNNKDSQGKTICSFKNLDGNVGGTGNENPIERDIWIDGKHKTTVDILKEYQREGNIIGLVFGGQTGGRVVDPIDPNVCTASEFTNLINDTIEYLNNNGVHIQRIALDIESEKFRKGEYTTDHSPYVKDCKF</sequence>
<dbReference type="AlphaFoldDB" id="A0AAE6YK74"/>
<reference evidence="2 3" key="1">
    <citation type="submission" date="2019-03" db="EMBL/GenBank/DDBJ databases">
        <title>Complete Genome Sequence of Allofrancisella inopinata Strain SYSU YG23 Isolated from Water-Cooling Systems in China.</title>
        <authorList>
            <person name="Ohrman C."/>
            <person name="Uneklint I."/>
            <person name="Sjodin A."/>
        </authorList>
    </citation>
    <scope>NUCLEOTIDE SEQUENCE [LARGE SCALE GENOMIC DNA]</scope>
    <source>
        <strain evidence="2 3">SYSU YG23</strain>
    </source>
</reference>
<dbReference type="EMBL" id="CP038241">
    <property type="protein sequence ID" value="QIV96349.1"/>
    <property type="molecule type" value="Genomic_DNA"/>
</dbReference>